<evidence type="ECO:0000313" key="2">
    <source>
        <dbReference type="EMBL" id="VEU39965.1"/>
    </source>
</evidence>
<keyword evidence="3" id="KW-1185">Reference proteome</keyword>
<accession>A0A448ZD44</accession>
<organism evidence="2 3">
    <name type="scientific">Pseudo-nitzschia multistriata</name>
    <dbReference type="NCBI Taxonomy" id="183589"/>
    <lineage>
        <taxon>Eukaryota</taxon>
        <taxon>Sar</taxon>
        <taxon>Stramenopiles</taxon>
        <taxon>Ochrophyta</taxon>
        <taxon>Bacillariophyta</taxon>
        <taxon>Bacillariophyceae</taxon>
        <taxon>Bacillariophycidae</taxon>
        <taxon>Bacillariales</taxon>
        <taxon>Bacillariaceae</taxon>
        <taxon>Pseudo-nitzschia</taxon>
    </lineage>
</organism>
<reference evidence="2 3" key="1">
    <citation type="submission" date="2019-01" db="EMBL/GenBank/DDBJ databases">
        <authorList>
            <person name="Ferrante I. M."/>
        </authorList>
    </citation>
    <scope>NUCLEOTIDE SEQUENCE [LARGE SCALE GENOMIC DNA]</scope>
    <source>
        <strain evidence="2 3">B856</strain>
    </source>
</reference>
<dbReference type="AlphaFoldDB" id="A0A448ZD44"/>
<dbReference type="Proteomes" id="UP000291116">
    <property type="component" value="Unassembled WGS sequence"/>
</dbReference>
<name>A0A448ZD44_9STRA</name>
<evidence type="ECO:0000313" key="3">
    <source>
        <dbReference type="Proteomes" id="UP000291116"/>
    </source>
</evidence>
<feature type="region of interest" description="Disordered" evidence="1">
    <location>
        <begin position="147"/>
        <end position="167"/>
    </location>
</feature>
<evidence type="ECO:0000256" key="1">
    <source>
        <dbReference type="SAM" id="MobiDB-lite"/>
    </source>
</evidence>
<feature type="compositionally biased region" description="Polar residues" evidence="1">
    <location>
        <begin position="151"/>
        <end position="162"/>
    </location>
</feature>
<proteinExistence type="predicted"/>
<dbReference type="OrthoDB" id="195658at2759"/>
<protein>
    <submittedName>
        <fullName evidence="2">Uncharacterized protein</fullName>
    </submittedName>
</protein>
<gene>
    <name evidence="2" type="ORF">PSNMU_V1.4_AUG-EV-PASAV3_0068430</name>
</gene>
<feature type="region of interest" description="Disordered" evidence="1">
    <location>
        <begin position="51"/>
        <end position="78"/>
    </location>
</feature>
<dbReference type="EMBL" id="CAACVS010000247">
    <property type="protein sequence ID" value="VEU39965.1"/>
    <property type="molecule type" value="Genomic_DNA"/>
</dbReference>
<sequence length="307" mass="33205">MAFEQSLDADRVDGFNIFSAFVRVPLLVLGGILGADGSASANAMGSDSLMGPCHGKSIDDDENDSTTPTNNLDEHSRGEAMDCTKLLNQQEMTNAASADIGPLERDTTDVRQENSLNNTEIKQTKNLSWSDESGLPLVYENDESVLHHDPNSNPYASATAKPTKSAMRKSRSIRHVAGRLAHQERITPAGTSRYIPNMKPRATGNGLIMPTRPYGGHPSVDNKANGTNGAEMSPQWGWYINTTPPTPELYYKHSASCSTAVRKQVSEKAVPTASGITDGKPCQNRVFQDLQNSTKTNPMGGWTSIPI</sequence>